<reference evidence="8 9" key="1">
    <citation type="submission" date="2019-10" db="EMBL/GenBank/DDBJ databases">
        <title>Genomic analysis of Raineyella sp. CBA3103.</title>
        <authorList>
            <person name="Roh S.W."/>
        </authorList>
    </citation>
    <scope>NUCLEOTIDE SEQUENCE [LARGE SCALE GENOMIC DNA]</scope>
    <source>
        <strain evidence="8 9">CBA3103</strain>
    </source>
</reference>
<name>A0A5Q2F9P7_9ACTN</name>
<proteinExistence type="predicted"/>
<dbReference type="GO" id="GO:0004497">
    <property type="term" value="F:monooxygenase activity"/>
    <property type="evidence" value="ECO:0007669"/>
    <property type="project" value="UniProtKB-ARBA"/>
</dbReference>
<keyword evidence="2" id="KW-0479">Metal-binding</keyword>
<feature type="domain" description="Rieske" evidence="7">
    <location>
        <begin position="46"/>
        <end position="134"/>
    </location>
</feature>
<evidence type="ECO:0000313" key="8">
    <source>
        <dbReference type="EMBL" id="QGF23529.1"/>
    </source>
</evidence>
<keyword evidence="1" id="KW-0001">2Fe-2S</keyword>
<keyword evidence="9" id="KW-1185">Reference proteome</keyword>
<dbReference type="Gene3D" id="2.102.10.10">
    <property type="entry name" value="Rieske [2Fe-2S] iron-sulphur domain"/>
    <property type="match status" value="1"/>
</dbReference>
<evidence type="ECO:0000259" key="7">
    <source>
        <dbReference type="PROSITE" id="PS51296"/>
    </source>
</evidence>
<dbReference type="EMBL" id="CP045725">
    <property type="protein sequence ID" value="QGF23529.1"/>
    <property type="molecule type" value="Genomic_DNA"/>
</dbReference>
<evidence type="ECO:0000256" key="4">
    <source>
        <dbReference type="ARBA" id="ARBA00023004"/>
    </source>
</evidence>
<dbReference type="InterPro" id="IPR050584">
    <property type="entry name" value="Cholesterol_7-desaturase"/>
</dbReference>
<keyword evidence="3" id="KW-0560">Oxidoreductase</keyword>
<dbReference type="KEGG" id="rain:Rai3103_07460"/>
<dbReference type="GO" id="GO:0016705">
    <property type="term" value="F:oxidoreductase activity, acting on paired donors, with incorporation or reduction of molecular oxygen"/>
    <property type="evidence" value="ECO:0007669"/>
    <property type="project" value="UniProtKB-ARBA"/>
</dbReference>
<evidence type="ECO:0000256" key="1">
    <source>
        <dbReference type="ARBA" id="ARBA00022714"/>
    </source>
</evidence>
<dbReference type="GO" id="GO:0051537">
    <property type="term" value="F:2 iron, 2 sulfur cluster binding"/>
    <property type="evidence" value="ECO:0007669"/>
    <property type="project" value="UniProtKB-KW"/>
</dbReference>
<evidence type="ECO:0000256" key="5">
    <source>
        <dbReference type="ARBA" id="ARBA00023014"/>
    </source>
</evidence>
<dbReference type="AlphaFoldDB" id="A0A5Q2F9P7"/>
<dbReference type="PANTHER" id="PTHR21266:SF60">
    <property type="entry name" value="3-KETOSTEROID-9-ALPHA-MONOOXYGENASE, OXYGENASE COMPONENT"/>
    <property type="match status" value="1"/>
</dbReference>
<dbReference type="Pfam" id="PF00355">
    <property type="entry name" value="Rieske"/>
    <property type="match status" value="1"/>
</dbReference>
<dbReference type="SUPFAM" id="SSF50022">
    <property type="entry name" value="ISP domain"/>
    <property type="match status" value="1"/>
</dbReference>
<dbReference type="InterPro" id="IPR045612">
    <property type="entry name" value="DUF5914"/>
</dbReference>
<keyword evidence="5" id="KW-0411">Iron-sulfur</keyword>
<sequence>MRRSVTGLTRLPQPGPEALRSTWRDARPARIERALAASSRRDPGGWCVAGATADVRTTSVLRMIAGREVVLWRDTEGRLHAGPGACPHLGAPLHGCVSHGTDLLCRWHGMALPSEGPSSWREYPAYDDGVLVWVRLPMPGETPADAPVLPPRPPQQASIAAVVTRTAVCEPRDIIANRLDPWHGAWFHPYAFSHLSVDEEASSPDRLVLDVAFRVNRTWGVPVRAEFTTPDARTITMCILEGEGAGSVVETHATPQGEDERGRPRTVMTEATIAYSDRPGFAVARLLRGGIVPLIRRTAYALWRDDLDYAERTYALRAGLVERTSVD</sequence>
<accession>A0A5Q2F9P7</accession>
<dbReference type="PANTHER" id="PTHR21266">
    <property type="entry name" value="IRON-SULFUR DOMAIN CONTAINING PROTEIN"/>
    <property type="match status" value="1"/>
</dbReference>
<protein>
    <submittedName>
        <fullName evidence="8">Rieske 2Fe-2S domain-containing protein</fullName>
    </submittedName>
</protein>
<dbReference type="InterPro" id="IPR017941">
    <property type="entry name" value="Rieske_2Fe-2S"/>
</dbReference>
<organism evidence="8 9">
    <name type="scientific">Raineyella fluvialis</name>
    <dbReference type="NCBI Taxonomy" id="2662261"/>
    <lineage>
        <taxon>Bacteria</taxon>
        <taxon>Bacillati</taxon>
        <taxon>Actinomycetota</taxon>
        <taxon>Actinomycetes</taxon>
        <taxon>Propionibacteriales</taxon>
        <taxon>Propionibacteriaceae</taxon>
        <taxon>Raineyella</taxon>
    </lineage>
</organism>
<dbReference type="InterPro" id="IPR036922">
    <property type="entry name" value="Rieske_2Fe-2S_sf"/>
</dbReference>
<evidence type="ECO:0000256" key="6">
    <source>
        <dbReference type="SAM" id="MobiDB-lite"/>
    </source>
</evidence>
<dbReference type="Proteomes" id="UP000386847">
    <property type="component" value="Chromosome"/>
</dbReference>
<evidence type="ECO:0000256" key="2">
    <source>
        <dbReference type="ARBA" id="ARBA00022723"/>
    </source>
</evidence>
<gene>
    <name evidence="8" type="ORF">Rai3103_07460</name>
</gene>
<evidence type="ECO:0000256" key="3">
    <source>
        <dbReference type="ARBA" id="ARBA00023002"/>
    </source>
</evidence>
<dbReference type="Pfam" id="PF19299">
    <property type="entry name" value="DUF5914"/>
    <property type="match status" value="1"/>
</dbReference>
<dbReference type="PROSITE" id="PS51296">
    <property type="entry name" value="RIESKE"/>
    <property type="match status" value="1"/>
</dbReference>
<dbReference type="GO" id="GO:0046872">
    <property type="term" value="F:metal ion binding"/>
    <property type="evidence" value="ECO:0007669"/>
    <property type="project" value="UniProtKB-KW"/>
</dbReference>
<evidence type="ECO:0000313" key="9">
    <source>
        <dbReference type="Proteomes" id="UP000386847"/>
    </source>
</evidence>
<keyword evidence="4" id="KW-0408">Iron</keyword>
<feature type="region of interest" description="Disordered" evidence="6">
    <location>
        <begin position="1"/>
        <end position="20"/>
    </location>
</feature>